<gene>
    <name evidence="1" type="ORF">MJG53_018021</name>
</gene>
<accession>A0ACB9U5R6</accession>
<proteinExistence type="predicted"/>
<keyword evidence="2" id="KW-1185">Reference proteome</keyword>
<evidence type="ECO:0000313" key="2">
    <source>
        <dbReference type="Proteomes" id="UP001057279"/>
    </source>
</evidence>
<comment type="caution">
    <text evidence="1">The sequence shown here is derived from an EMBL/GenBank/DDBJ whole genome shotgun (WGS) entry which is preliminary data.</text>
</comment>
<sequence>MEPRPPVLSSRWVSDVNCSDKTSLPNPEEPNIFIHKNKLSEDFPGGPVNQDRTDLHQRTDCVSLPQEGGYHQEPYFAYENAKALKSDLQALTAHLKTKHQVLLSDCITEGERKMDKQLRRIVLSVIPCSQSLAKSLSQHPSPTTEVVFLRVDQYQEMMGLLDDALTGDQLLLALSLPAEIHNYWASPVESP</sequence>
<name>A0ACB9U5R6_9CETA</name>
<organism evidence="1 2">
    <name type="scientific">Ovis ammon polii x Ovis aries</name>
    <dbReference type="NCBI Taxonomy" id="2918886"/>
    <lineage>
        <taxon>Eukaryota</taxon>
        <taxon>Metazoa</taxon>
        <taxon>Chordata</taxon>
        <taxon>Craniata</taxon>
        <taxon>Vertebrata</taxon>
        <taxon>Euteleostomi</taxon>
        <taxon>Mammalia</taxon>
        <taxon>Eutheria</taxon>
        <taxon>Laurasiatheria</taxon>
        <taxon>Artiodactyla</taxon>
        <taxon>Ruminantia</taxon>
        <taxon>Pecora</taxon>
        <taxon>Bovidae</taxon>
        <taxon>Caprinae</taxon>
        <taxon>Ovis</taxon>
    </lineage>
</organism>
<dbReference type="Proteomes" id="UP001057279">
    <property type="component" value="Linkage Group LG23"/>
</dbReference>
<dbReference type="EMBL" id="CM043048">
    <property type="protein sequence ID" value="KAI4559495.1"/>
    <property type="molecule type" value="Genomic_DNA"/>
</dbReference>
<reference evidence="1" key="1">
    <citation type="submission" date="2022-03" db="EMBL/GenBank/DDBJ databases">
        <title>Genomic analyses of argali, domestic sheep and their hybrids provide insights into chromosomal evolution, heterosis and genetic basis of agronomic traits.</title>
        <authorList>
            <person name="Li M."/>
        </authorList>
    </citation>
    <scope>NUCLEOTIDE SEQUENCE</scope>
    <source>
        <strain evidence="1">F1 hybrid</strain>
    </source>
</reference>
<protein>
    <submittedName>
        <fullName evidence="1">Uncharacterized protein</fullName>
    </submittedName>
</protein>
<evidence type="ECO:0000313" key="1">
    <source>
        <dbReference type="EMBL" id="KAI4559495.1"/>
    </source>
</evidence>